<evidence type="ECO:0000313" key="2">
    <source>
        <dbReference type="Proteomes" id="UP001152561"/>
    </source>
</evidence>
<gene>
    <name evidence="1" type="ORF">K7X08_031868</name>
</gene>
<keyword evidence="2" id="KW-1185">Reference proteome</keyword>
<comment type="caution">
    <text evidence="1">The sequence shown here is derived from an EMBL/GenBank/DDBJ whole genome shotgun (WGS) entry which is preliminary data.</text>
</comment>
<sequence length="74" mass="9031">MNRRTLKGFHMQMMIFNCSSMEKPKMEDEIALDFKICRVFHNSIWAEEFNFLSFGRLDLKENEHRSDMQWLLLD</sequence>
<dbReference type="Proteomes" id="UP001152561">
    <property type="component" value="Unassembled WGS sequence"/>
</dbReference>
<proteinExistence type="predicted"/>
<protein>
    <submittedName>
        <fullName evidence="1">Uncharacterized protein</fullName>
    </submittedName>
</protein>
<evidence type="ECO:0000313" key="1">
    <source>
        <dbReference type="EMBL" id="KAJ8563416.1"/>
    </source>
</evidence>
<dbReference type="AlphaFoldDB" id="A0A9Q1MMH2"/>
<accession>A0A9Q1MMH2</accession>
<organism evidence="1 2">
    <name type="scientific">Anisodus acutangulus</name>
    <dbReference type="NCBI Taxonomy" id="402998"/>
    <lineage>
        <taxon>Eukaryota</taxon>
        <taxon>Viridiplantae</taxon>
        <taxon>Streptophyta</taxon>
        <taxon>Embryophyta</taxon>
        <taxon>Tracheophyta</taxon>
        <taxon>Spermatophyta</taxon>
        <taxon>Magnoliopsida</taxon>
        <taxon>eudicotyledons</taxon>
        <taxon>Gunneridae</taxon>
        <taxon>Pentapetalae</taxon>
        <taxon>asterids</taxon>
        <taxon>lamiids</taxon>
        <taxon>Solanales</taxon>
        <taxon>Solanaceae</taxon>
        <taxon>Solanoideae</taxon>
        <taxon>Hyoscyameae</taxon>
        <taxon>Anisodus</taxon>
    </lineage>
</organism>
<name>A0A9Q1MMH2_9SOLA</name>
<dbReference type="EMBL" id="JAJAGQ010000005">
    <property type="protein sequence ID" value="KAJ8563416.1"/>
    <property type="molecule type" value="Genomic_DNA"/>
</dbReference>
<reference evidence="2" key="1">
    <citation type="journal article" date="2023" name="Proc. Natl. Acad. Sci. U.S.A.">
        <title>Genomic and structural basis for evolution of tropane alkaloid biosynthesis.</title>
        <authorList>
            <person name="Wanga Y.-J."/>
            <person name="Taina T."/>
            <person name="Yua J.-Y."/>
            <person name="Lia J."/>
            <person name="Xua B."/>
            <person name="Chenc J."/>
            <person name="D'Auriad J.C."/>
            <person name="Huanga J.-P."/>
            <person name="Huanga S.-X."/>
        </authorList>
    </citation>
    <scope>NUCLEOTIDE SEQUENCE [LARGE SCALE GENOMIC DNA]</scope>
    <source>
        <strain evidence="2">cv. KIB-2019</strain>
    </source>
</reference>